<evidence type="ECO:0000313" key="3">
    <source>
        <dbReference type="Proteomes" id="UP001057498"/>
    </source>
</evidence>
<dbReference type="Proteomes" id="UP001057498">
    <property type="component" value="Chromosome"/>
</dbReference>
<feature type="region of interest" description="Disordered" evidence="1">
    <location>
        <begin position="85"/>
        <end position="116"/>
    </location>
</feature>
<sequence>METPAARGRQRSIDSPPLEGWQAKPDGVIHDVTTRLECNHPAPAGHPSGGGEWRRRPPGAGNAALIPLRWRGGRRSLTGWFTMAQRDLNATTPPLRGTPPEEGNGDAGRQGQATQH</sequence>
<gene>
    <name evidence="2" type="ORF">CATMQ487_28050</name>
</gene>
<feature type="region of interest" description="Disordered" evidence="1">
    <location>
        <begin position="38"/>
        <end position="64"/>
    </location>
</feature>
<proteinExistence type="predicted"/>
<keyword evidence="3" id="KW-1185">Reference proteome</keyword>
<name>A0ABN6PRH0_9BURK</name>
<protein>
    <submittedName>
        <fullName evidence="2">Uncharacterized protein</fullName>
    </submittedName>
</protein>
<evidence type="ECO:0000313" key="2">
    <source>
        <dbReference type="EMBL" id="BDI05835.1"/>
    </source>
</evidence>
<feature type="region of interest" description="Disordered" evidence="1">
    <location>
        <begin position="1"/>
        <end position="26"/>
    </location>
</feature>
<reference evidence="2" key="1">
    <citation type="submission" date="2022-04" db="EMBL/GenBank/DDBJ databases">
        <title>Whole genome sequence of Sphaerotilus sp. FB-5.</title>
        <authorList>
            <person name="Takeda M."/>
            <person name="Narihara S."/>
            <person name="Akimoto M."/>
            <person name="Akimoto R."/>
            <person name="Nishiyashiki S."/>
            <person name="Murakami T."/>
        </authorList>
    </citation>
    <scope>NUCLEOTIDE SEQUENCE</scope>
    <source>
        <strain evidence="2">FB-5</strain>
    </source>
</reference>
<dbReference type="EMBL" id="AP025730">
    <property type="protein sequence ID" value="BDI05835.1"/>
    <property type="molecule type" value="Genomic_DNA"/>
</dbReference>
<evidence type="ECO:0000256" key="1">
    <source>
        <dbReference type="SAM" id="MobiDB-lite"/>
    </source>
</evidence>
<accession>A0ABN6PRH0</accession>
<organism evidence="2 3">
    <name type="scientific">Sphaerotilus microaerophilus</name>
    <dbReference type="NCBI Taxonomy" id="2914710"/>
    <lineage>
        <taxon>Bacteria</taxon>
        <taxon>Pseudomonadati</taxon>
        <taxon>Pseudomonadota</taxon>
        <taxon>Betaproteobacteria</taxon>
        <taxon>Burkholderiales</taxon>
        <taxon>Sphaerotilaceae</taxon>
        <taxon>Sphaerotilus</taxon>
    </lineage>
</organism>